<keyword evidence="3" id="KW-1185">Reference proteome</keyword>
<organism evidence="2 3">
    <name type="scientific">Bifidobacterium apri</name>
    <dbReference type="NCBI Taxonomy" id="1769423"/>
    <lineage>
        <taxon>Bacteria</taxon>
        <taxon>Bacillati</taxon>
        <taxon>Actinomycetota</taxon>
        <taxon>Actinomycetes</taxon>
        <taxon>Bifidobacteriales</taxon>
        <taxon>Bifidobacteriaceae</taxon>
        <taxon>Bifidobacterium</taxon>
    </lineage>
</organism>
<evidence type="ECO:0000313" key="2">
    <source>
        <dbReference type="EMBL" id="KAB8298390.1"/>
    </source>
</evidence>
<accession>A0A6A2WDP7</accession>
<name>A0A6A2WDP7_9BIFI</name>
<dbReference type="Proteomes" id="UP000440041">
    <property type="component" value="Unassembled WGS sequence"/>
</dbReference>
<dbReference type="Pfam" id="PF19388">
    <property type="entry name" value="DUF5963"/>
    <property type="match status" value="1"/>
</dbReference>
<dbReference type="NCBIfam" id="NF033904">
    <property type="entry name" value="LlsX_fam"/>
    <property type="match status" value="1"/>
</dbReference>
<dbReference type="RefSeq" id="WP_152355709.1">
    <property type="nucleotide sequence ID" value="NZ_JBHLXF010000042.1"/>
</dbReference>
<keyword evidence="1" id="KW-1133">Transmembrane helix</keyword>
<protein>
    <submittedName>
        <fullName evidence="2">Uncharacterized protein</fullName>
    </submittedName>
</protein>
<feature type="transmembrane region" description="Helical" evidence="1">
    <location>
        <begin position="7"/>
        <end position="29"/>
    </location>
</feature>
<dbReference type="AlphaFoldDB" id="A0A6A2WDP7"/>
<dbReference type="OrthoDB" id="2064073at2"/>
<proteinExistence type="predicted"/>
<keyword evidence="1" id="KW-0812">Transmembrane</keyword>
<evidence type="ECO:0000256" key="1">
    <source>
        <dbReference type="SAM" id="Phobius"/>
    </source>
</evidence>
<dbReference type="EMBL" id="WBSO01000006">
    <property type="protein sequence ID" value="KAB8298390.1"/>
    <property type="molecule type" value="Genomic_DNA"/>
</dbReference>
<gene>
    <name evidence="2" type="ORF">DSM100238_1077</name>
</gene>
<reference evidence="2 3" key="1">
    <citation type="submission" date="2019-09" db="EMBL/GenBank/DDBJ databases">
        <title>Characterization of the phylogenetic diversity of two novel species belonging to the genus Bifidobacterium: Bifidobacterium cebidarum sp. nov. and Bifidobacterium leontopitheci sp. nov.</title>
        <authorList>
            <person name="Lugli G.A."/>
            <person name="Duranti S."/>
            <person name="Milani C."/>
            <person name="Turroni F."/>
            <person name="Ventura M."/>
        </authorList>
    </citation>
    <scope>NUCLEOTIDE SEQUENCE [LARGE SCALE GENOMIC DNA]</scope>
    <source>
        <strain evidence="2 3">DSM 100238</strain>
    </source>
</reference>
<dbReference type="InterPro" id="IPR046007">
    <property type="entry name" value="DUF5963"/>
</dbReference>
<feature type="transmembrane region" description="Helical" evidence="1">
    <location>
        <begin position="67"/>
        <end position="89"/>
    </location>
</feature>
<sequence length="95" mass="10278">MKKKGIAIALAVGFAIAMVLMGISIYFGYTEAYRTNASALTVRMFGIPIYELTKRGEAYTGESMGPWMGFVCAICMALAVVVEEVVSAVSKAKRR</sequence>
<keyword evidence="1" id="KW-0472">Membrane</keyword>
<comment type="caution">
    <text evidence="2">The sequence shown here is derived from an EMBL/GenBank/DDBJ whole genome shotgun (WGS) entry which is preliminary data.</text>
</comment>
<evidence type="ECO:0000313" key="3">
    <source>
        <dbReference type="Proteomes" id="UP000440041"/>
    </source>
</evidence>